<feature type="domain" description="CXXC-type" evidence="15">
    <location>
        <begin position="449"/>
        <end position="490"/>
    </location>
</feature>
<comment type="cofactor">
    <cofactor evidence="13">
        <name>Zn(2+)</name>
        <dbReference type="ChEBI" id="CHEBI:29105"/>
    </cofactor>
    <text evidence="13">The zinc ions have a structural role.</text>
</comment>
<protein>
    <recommendedName>
        <fullName evidence="13">Methylcytosine dioxygenase TET</fullName>
        <ecNumber evidence="13">1.14.11.80</ecNumber>
    </recommendedName>
</protein>
<feature type="compositionally biased region" description="Basic and acidic residues" evidence="14">
    <location>
        <begin position="1482"/>
        <end position="1495"/>
    </location>
</feature>
<feature type="region of interest" description="Disordered" evidence="14">
    <location>
        <begin position="827"/>
        <end position="882"/>
    </location>
</feature>
<evidence type="ECO:0000256" key="1">
    <source>
        <dbReference type="ARBA" id="ARBA00004286"/>
    </source>
</evidence>
<feature type="compositionally biased region" description="Polar residues" evidence="14">
    <location>
        <begin position="1308"/>
        <end position="1317"/>
    </location>
</feature>
<evidence type="ECO:0000256" key="4">
    <source>
        <dbReference type="ARBA" id="ARBA00022723"/>
    </source>
</evidence>
<sequence>MLNASESKPAPYHTMSSGNIVEALIRKTLLDDAIPTHTENALNKKAMSRRKSSPRFARVNKEETNNHIELKRDREIGSFESKTRSSSKHAQILQDIGEPLAKKLKSGNEKLQRTAETEHGLNKEEKTPASMNGKDDEEHFSEENRQCNSDSRVDRIPPEQNVSDVPKISGGDVVNGDERTDKNSECSAKTVTTPDSSTKPFRNLESDVFPKRSKQEPSLEDTKVVTSNSKPKCKTVGMTISNMIEQTLHLVVNSALKSDETPDRTASPSTVDTSNKDQMEVNGDKRTKCASPALRLHQEKNTVVSSSNDYNRSSPKVDKAPEKICIPHVGPKKKVLAALNQFSMEQILTSPVTKEHPKKSLLWRAVEECSANSPLKSSTSNGFGISSGLNIATSSPSCSVSCSSSPGLEQPLTSPDDMDISANNSGASDTGAISPTEGANATSSGSKDKKKKRKRCGVCGPCMTKQNCGECSSCKNRRTGHQICKQRKCIELRKKLTDPCQSLPTQVPSISAEGVNKMKQTKIPNAAVPENAQLVSGFPPGLVPSLGKLPPAVALPDKPWGLPGTPSANGFLPHFSELSGPPIQEPPHTHKECKPSGNPHSEIGNAISGFKELKHLQQYWNREMFAKHAAARVPSPSPHNHPDTHMLHRNSGNGTSKEVPNNHQSKPRQYSPHTPQTTSTSPSAEMKHPSSHFPHNQHLPHTSHLSQETYSPVDLAAESLLKLSGSIPSRRGFTFPVYHNNTDVSEKDQRQVSKDNDLKPSHAQESSSPFTKVSHINKLTTSEGYAVLAGSAHTGASTHSAHSSQPGLHLGEKITTPSPKVHVLPTHISQSSSSKSEILGSSASDATTSAMQKQTSRSEIAGSATAGYQTPERTIDSPSKFGICTPEEEERLRMLSNNEKAEAPKCGCLEQDPDEAPFYSHLGAGPSVPAIRKLMEKRLNKTGKCIRIEKVVYSGKEGKSSQGCPIAKWIIRRSNEEEKLLVLVRNRPGHHCETAYIIIAIVAWEGVDQKDANYLYELLRTTLPLRAIPTIRKCATNEEKTCACQGFNPDTCGASFSFGCSWSMYYNACKFARSKTPRKFKLQDSDPEGEETLEAHFQHLAGSLGPLYKTLAPDSYGNQVAFENHAIDCRLGHAEGRPFSGVTACMDFCAHAHRDQQNMNNGATVVVTLTKESIRQTRPQPGDEQLHILPLYYLDSTDEFGSSEGQQEKVRNGSLEVLTAYRHKSRLRQKPVIPKGAIKPRNNSQDKSSPGKASKTVANLLANASKSSRSEEKKNSSSSSLPAASTDSPENSKELKKSNRSAFANPKEASSSWTDSKSLYPHDMDSVSHPGWSKEIMNGTYFQGRHGPNLANIHPELLNGLRQDGVMSGINPLPQEYMSLFPQYPFLPPGYPAMALNGMLTPEQIQQLQHLQQSNPHVAQYLPPYAMEAYLMGNPYMRFPHYPHMEHVDVKPDPQQLNEIMRQSFGKMYAMRNGSSHNSPCDSKKEFSKTSEHKHSLNGVYPKGHSSKSASQFSDAIWRPPIFHKEEPNAASTTPINAMEKSVNSLPNHSVKREDAKNNKNIPSYQSGCNQVPKFPQTYPLKNDDLDQRQDSSPEPAEEEYYSDSEKCFEDPTIGGVAIALTHGSVLFEVAKRELHATSSLLAPCRQMPTRISLVFYQHKQLNYKNHGLEMYEKKVEAKRALQMEEGKLPQGGKKGQKRSAPSDDSKSPAKSRPKKGDKSEIPTKRAVTSFTDTVVTVASYAPTKVTGPYESPQGKSSSQASSSSATSRTS</sequence>
<comment type="caution">
    <text evidence="16">The sequence shown here is derived from an EMBL/GenBank/DDBJ whole genome shotgun (WGS) entry which is preliminary data.</text>
</comment>
<feature type="compositionally biased region" description="Polar residues" evidence="14">
    <location>
        <begin position="264"/>
        <end position="273"/>
    </location>
</feature>
<evidence type="ECO:0000313" key="16">
    <source>
        <dbReference type="EMBL" id="KAJ8022946.1"/>
    </source>
</evidence>
<dbReference type="PANTHER" id="PTHR23358:SF6">
    <property type="entry name" value="METHYLCYTOSINE DIOXYGENASE TET"/>
    <property type="match status" value="1"/>
</dbReference>
<feature type="compositionally biased region" description="Polar residues" evidence="14">
    <location>
        <begin position="650"/>
        <end position="668"/>
    </location>
</feature>
<feature type="region of interest" description="Disordered" evidence="14">
    <location>
        <begin position="1685"/>
        <end position="1729"/>
    </location>
</feature>
<evidence type="ECO:0000256" key="10">
    <source>
        <dbReference type="ARBA" id="ARBA00047840"/>
    </source>
</evidence>
<feature type="region of interest" description="Disordered" evidence="14">
    <location>
        <begin position="1742"/>
        <end position="1771"/>
    </location>
</feature>
<proteinExistence type="inferred from homology"/>
<feature type="compositionally biased region" description="Basic and acidic residues" evidence="14">
    <location>
        <begin position="106"/>
        <end position="157"/>
    </location>
</feature>
<feature type="region of interest" description="Disordered" evidence="14">
    <location>
        <begin position="258"/>
        <end position="282"/>
    </location>
</feature>
<dbReference type="InterPro" id="IPR046942">
    <property type="entry name" value="TET_oxygenase"/>
</dbReference>
<accession>A0A9Q0YK97</accession>
<feature type="region of interest" description="Disordered" evidence="14">
    <location>
        <begin position="1221"/>
        <end position="1321"/>
    </location>
</feature>
<dbReference type="PANTHER" id="PTHR23358">
    <property type="entry name" value="METHYLCYTOSINE DIOXYGENASE TET"/>
    <property type="match status" value="1"/>
</dbReference>
<feature type="compositionally biased region" description="Basic and acidic residues" evidence="14">
    <location>
        <begin position="202"/>
        <end position="223"/>
    </location>
</feature>
<feature type="compositionally biased region" description="Low complexity" evidence="14">
    <location>
        <begin position="1757"/>
        <end position="1771"/>
    </location>
</feature>
<feature type="compositionally biased region" description="Low complexity" evidence="14">
    <location>
        <begin position="671"/>
        <end position="683"/>
    </location>
</feature>
<keyword evidence="9 13" id="KW-0408">Iron</keyword>
<dbReference type="GO" id="GO:0141166">
    <property type="term" value="P:chromosomal 5-methylcytosine DNA demethylation pathway"/>
    <property type="evidence" value="ECO:0007669"/>
    <property type="project" value="UniProtKB-UniRule"/>
</dbReference>
<feature type="region of interest" description="Disordered" evidence="14">
    <location>
        <begin position="1555"/>
        <end position="1605"/>
    </location>
</feature>
<comment type="catalytic activity">
    <reaction evidence="11 13">
        <text>a 5-hydroxymethyl-2'-deoxycytidine in DNA + 2-oxoglutarate + O2 = a 5-formyl-2'-deoxycytidine in DNA + succinate + CO2 + H2O</text>
        <dbReference type="Rhea" id="RHEA:53828"/>
        <dbReference type="Rhea" id="RHEA-COMP:13315"/>
        <dbReference type="Rhea" id="RHEA-COMP:13656"/>
        <dbReference type="ChEBI" id="CHEBI:15377"/>
        <dbReference type="ChEBI" id="CHEBI:15379"/>
        <dbReference type="ChEBI" id="CHEBI:16526"/>
        <dbReference type="ChEBI" id="CHEBI:16810"/>
        <dbReference type="ChEBI" id="CHEBI:30031"/>
        <dbReference type="ChEBI" id="CHEBI:136731"/>
        <dbReference type="ChEBI" id="CHEBI:137731"/>
        <dbReference type="EC" id="1.14.11.80"/>
    </reaction>
</comment>
<evidence type="ECO:0000256" key="6">
    <source>
        <dbReference type="ARBA" id="ARBA00022833"/>
    </source>
</evidence>
<keyword evidence="4 13" id="KW-0479">Metal-binding</keyword>
<dbReference type="PROSITE" id="PS51058">
    <property type="entry name" value="ZF_CXXC"/>
    <property type="match status" value="1"/>
</dbReference>
<dbReference type="GO" id="GO:0040029">
    <property type="term" value="P:epigenetic regulation of gene expression"/>
    <property type="evidence" value="ECO:0007669"/>
    <property type="project" value="InterPro"/>
</dbReference>
<keyword evidence="17" id="KW-1185">Reference proteome</keyword>
<comment type="catalytic activity">
    <reaction evidence="10 13">
        <text>a 5-formyl-2'-deoxycytidine in DNA + 2-oxoglutarate + O2 = a 5-carboxyl-2'-deoxycytidine in DNA + succinate + CO2 + H(+)</text>
        <dbReference type="Rhea" id="RHEA:53832"/>
        <dbReference type="Rhea" id="RHEA-COMP:13656"/>
        <dbReference type="Rhea" id="RHEA-COMP:13657"/>
        <dbReference type="ChEBI" id="CHEBI:15378"/>
        <dbReference type="ChEBI" id="CHEBI:15379"/>
        <dbReference type="ChEBI" id="CHEBI:16526"/>
        <dbReference type="ChEBI" id="CHEBI:16810"/>
        <dbReference type="ChEBI" id="CHEBI:30031"/>
        <dbReference type="ChEBI" id="CHEBI:137731"/>
        <dbReference type="ChEBI" id="CHEBI:137732"/>
        <dbReference type="EC" id="1.14.11.80"/>
    </reaction>
</comment>
<evidence type="ECO:0000256" key="3">
    <source>
        <dbReference type="ARBA" id="ARBA00022454"/>
    </source>
</evidence>
<comment type="function">
    <text evidence="13">Dioxygenase that catalyzes the conversion of the modified genomic base 5-methylcytosine (5mC) into 5-hydroxymethylcytosine (5hmC) and plays a key role in epigenetic chromatin reprogramming during embryonic development.</text>
</comment>
<keyword evidence="6 13" id="KW-0862">Zinc</keyword>
<feature type="compositionally biased region" description="Polar residues" evidence="14">
    <location>
        <begin position="185"/>
        <end position="200"/>
    </location>
</feature>
<comment type="subcellular location">
    <subcellularLocation>
        <location evidence="1">Chromosome</location>
    </subcellularLocation>
</comment>
<feature type="region of interest" description="Disordered" evidence="14">
    <location>
        <begin position="730"/>
        <end position="772"/>
    </location>
</feature>
<feature type="compositionally biased region" description="Polar residues" evidence="14">
    <location>
        <begin position="421"/>
        <end position="445"/>
    </location>
</feature>
<comment type="cofactor">
    <cofactor evidence="13">
        <name>Fe(2+)</name>
        <dbReference type="ChEBI" id="CHEBI:29033"/>
    </cofactor>
    <text evidence="13">Binds 1 Fe(2+) ion per subunit.</text>
</comment>
<evidence type="ECO:0000256" key="14">
    <source>
        <dbReference type="SAM" id="MobiDB-lite"/>
    </source>
</evidence>
<evidence type="ECO:0000256" key="8">
    <source>
        <dbReference type="ARBA" id="ARBA00023002"/>
    </source>
</evidence>
<dbReference type="GO" id="GO:0005634">
    <property type="term" value="C:nucleus"/>
    <property type="evidence" value="ECO:0007669"/>
    <property type="project" value="UniProtKB-UniRule"/>
</dbReference>
<dbReference type="SMART" id="SM01333">
    <property type="entry name" value="Tet_JBP"/>
    <property type="match status" value="1"/>
</dbReference>
<dbReference type="GO" id="GO:0070579">
    <property type="term" value="F:DNA 5-methylcytosine dioxygenase activity"/>
    <property type="evidence" value="ECO:0007669"/>
    <property type="project" value="UniProtKB-UniRule"/>
</dbReference>
<dbReference type="EC" id="1.14.11.80" evidence="13"/>
<dbReference type="EMBL" id="JAIZAY010000020">
    <property type="protein sequence ID" value="KAJ8022946.1"/>
    <property type="molecule type" value="Genomic_DNA"/>
</dbReference>
<evidence type="ECO:0000256" key="12">
    <source>
        <dbReference type="PROSITE-ProRule" id="PRU00509"/>
    </source>
</evidence>
<feature type="compositionally biased region" description="Polar residues" evidence="14">
    <location>
        <begin position="1559"/>
        <end position="1570"/>
    </location>
</feature>
<dbReference type="CDD" id="cd18892">
    <property type="entry name" value="TET"/>
    <property type="match status" value="1"/>
</dbReference>
<feature type="compositionally biased region" description="Polar residues" evidence="14">
    <location>
        <begin position="845"/>
        <end position="858"/>
    </location>
</feature>
<keyword evidence="5 12" id="KW-0863">Zinc-finger</keyword>
<feature type="region of interest" description="Disordered" evidence="14">
    <location>
        <begin position="630"/>
        <end position="706"/>
    </location>
</feature>
<evidence type="ECO:0000256" key="5">
    <source>
        <dbReference type="ARBA" id="ARBA00022771"/>
    </source>
</evidence>
<feature type="compositionally biased region" description="Basic and acidic residues" evidence="14">
    <location>
        <begin position="744"/>
        <end position="762"/>
    </location>
</feature>
<keyword evidence="8 13" id="KW-0560">Oxidoreductase</keyword>
<organism evidence="16 17">
    <name type="scientific">Holothuria leucospilota</name>
    <name type="common">Black long sea cucumber</name>
    <name type="synonym">Mertensiothuria leucospilota</name>
    <dbReference type="NCBI Taxonomy" id="206669"/>
    <lineage>
        <taxon>Eukaryota</taxon>
        <taxon>Metazoa</taxon>
        <taxon>Echinodermata</taxon>
        <taxon>Eleutherozoa</taxon>
        <taxon>Echinozoa</taxon>
        <taxon>Holothuroidea</taxon>
        <taxon>Aspidochirotacea</taxon>
        <taxon>Aspidochirotida</taxon>
        <taxon>Holothuriidae</taxon>
        <taxon>Holothuria</taxon>
    </lineage>
</organism>
<dbReference type="Proteomes" id="UP001152320">
    <property type="component" value="Chromosome 20"/>
</dbReference>
<dbReference type="GO" id="GO:0003677">
    <property type="term" value="F:DNA binding"/>
    <property type="evidence" value="ECO:0007669"/>
    <property type="project" value="InterPro"/>
</dbReference>
<keyword evidence="3" id="KW-0158">Chromosome</keyword>
<gene>
    <name evidence="16" type="ORF">HOLleu_37992</name>
</gene>
<reference evidence="16" key="1">
    <citation type="submission" date="2021-10" db="EMBL/GenBank/DDBJ databases">
        <title>Tropical sea cucumber genome reveals ecological adaptation and Cuvierian tubules defense mechanism.</title>
        <authorList>
            <person name="Chen T."/>
        </authorList>
    </citation>
    <scope>NUCLEOTIDE SEQUENCE</scope>
    <source>
        <strain evidence="16">Nanhai2018</strain>
        <tissue evidence="16">Muscle</tissue>
    </source>
</reference>
<evidence type="ECO:0000256" key="11">
    <source>
        <dbReference type="ARBA" id="ARBA00049431"/>
    </source>
</evidence>
<feature type="region of interest" description="Disordered" evidence="14">
    <location>
        <begin position="101"/>
        <end position="230"/>
    </location>
</feature>
<evidence type="ECO:0000313" key="17">
    <source>
        <dbReference type="Proteomes" id="UP001152320"/>
    </source>
</evidence>
<feature type="region of interest" description="Disordered" evidence="14">
    <location>
        <begin position="1474"/>
        <end position="1508"/>
    </location>
</feature>
<feature type="region of interest" description="Disordered" evidence="14">
    <location>
        <begin position="402"/>
        <end position="455"/>
    </location>
</feature>
<dbReference type="InterPro" id="IPR024779">
    <property type="entry name" value="2OGFeDO_JBP1/TET_oxygenase_dom"/>
</dbReference>
<feature type="compositionally biased region" description="Basic and acidic residues" evidence="14">
    <location>
        <begin position="1715"/>
        <end position="1724"/>
    </location>
</feature>
<feature type="region of interest" description="Disordered" evidence="14">
    <location>
        <begin position="580"/>
        <end position="605"/>
    </location>
</feature>
<dbReference type="OrthoDB" id="8854879at2759"/>
<dbReference type="GO" id="GO:0005694">
    <property type="term" value="C:chromosome"/>
    <property type="evidence" value="ECO:0007669"/>
    <property type="project" value="UniProtKB-SubCell"/>
</dbReference>
<feature type="compositionally biased region" description="Low complexity" evidence="14">
    <location>
        <begin position="829"/>
        <end position="844"/>
    </location>
</feature>
<dbReference type="GO" id="GO:0008270">
    <property type="term" value="F:zinc ion binding"/>
    <property type="evidence" value="ECO:0007669"/>
    <property type="project" value="UniProtKB-UniRule"/>
</dbReference>
<comment type="similarity">
    <text evidence="2 13">Belongs to the TET family.</text>
</comment>
<evidence type="ECO:0000256" key="2">
    <source>
        <dbReference type="ARBA" id="ARBA00007502"/>
    </source>
</evidence>
<evidence type="ECO:0000259" key="15">
    <source>
        <dbReference type="PROSITE" id="PS51058"/>
    </source>
</evidence>
<evidence type="ECO:0000256" key="9">
    <source>
        <dbReference type="ARBA" id="ARBA00023004"/>
    </source>
</evidence>
<dbReference type="InterPro" id="IPR040175">
    <property type="entry name" value="TET1/2/3"/>
</dbReference>
<dbReference type="GO" id="GO:0045944">
    <property type="term" value="P:positive regulation of transcription by RNA polymerase II"/>
    <property type="evidence" value="ECO:0007669"/>
    <property type="project" value="TreeGrafter"/>
</dbReference>
<keyword evidence="7 13" id="KW-0223">Dioxygenase</keyword>
<feature type="compositionally biased region" description="Basic and acidic residues" evidence="14">
    <location>
        <begin position="1582"/>
        <end position="1592"/>
    </location>
</feature>
<evidence type="ECO:0000256" key="7">
    <source>
        <dbReference type="ARBA" id="ARBA00022964"/>
    </source>
</evidence>
<dbReference type="Pfam" id="PF12851">
    <property type="entry name" value="Tet_JBP"/>
    <property type="match status" value="1"/>
</dbReference>
<comment type="catalytic activity">
    <reaction evidence="13">
        <text>a 5-methyl-2'-deoxycytidine in DNA + 2-oxoglutarate + O2 = a 5-hydroxymethyl-2'-deoxycytidine in DNA + succinate + CO2</text>
        <dbReference type="Rhea" id="RHEA:52636"/>
        <dbReference type="Rhea" id="RHEA-COMP:11370"/>
        <dbReference type="Rhea" id="RHEA-COMP:13315"/>
        <dbReference type="ChEBI" id="CHEBI:15379"/>
        <dbReference type="ChEBI" id="CHEBI:16526"/>
        <dbReference type="ChEBI" id="CHEBI:16810"/>
        <dbReference type="ChEBI" id="CHEBI:30031"/>
        <dbReference type="ChEBI" id="CHEBI:85454"/>
        <dbReference type="ChEBI" id="CHEBI:136731"/>
        <dbReference type="EC" id="1.14.11.80"/>
    </reaction>
</comment>
<name>A0A9Q0YK97_HOLLE</name>
<evidence type="ECO:0000256" key="13">
    <source>
        <dbReference type="RuleBase" id="RU367064"/>
    </source>
</evidence>
<dbReference type="InterPro" id="IPR002857">
    <property type="entry name" value="Znf_CXXC"/>
</dbReference>